<dbReference type="OrthoDB" id="3806873at2"/>
<dbReference type="PROSITE" id="PS00108">
    <property type="entry name" value="PROTEIN_KINASE_ST"/>
    <property type="match status" value="1"/>
</dbReference>
<reference evidence="3" key="1">
    <citation type="submission" date="2016-10" db="EMBL/GenBank/DDBJ databases">
        <title>Comparative genomics uncovers the prolific and rare metabolic potential of the cyanobacterial genus Moorea.</title>
        <authorList>
            <person name="Leao T."/>
            <person name="Castelao G."/>
            <person name="Korobeynikov A."/>
            <person name="Monroe E.A."/>
            <person name="Podell S."/>
            <person name="Glukhov E."/>
            <person name="Allen E."/>
            <person name="Gerwick W.H."/>
            <person name="Gerwick L."/>
        </authorList>
    </citation>
    <scope>NUCLEOTIDE SEQUENCE [LARGE SCALE GENOMIC DNA]</scope>
    <source>
        <strain evidence="3">PAL-8-15-08-1</strain>
    </source>
</reference>
<name>A0A1D8TRN6_9CYAN</name>
<dbReference type="EMBL" id="CP017599">
    <property type="protein sequence ID" value="AOX00275.1"/>
    <property type="molecule type" value="Genomic_DNA"/>
</dbReference>
<keyword evidence="2" id="KW-0418">Kinase</keyword>
<sequence>MTFILNSHNVFDYLADRGLCNPSEQALSKIEPLEAKNFNLLLTFPDGNKLLVKQERHNQEGKAAGEFLNEWRIQEFLQQFPELANLRSLIPEVLHFDGENSIMVFRYLDDYRDLMDFYAKENIFPTEVAATIGTLLGKIHHHTFNRKDYQDFFCTETDNQTTEQVPRLVNSLERIGPEIFGSVPADGLKFFALYQRYDSLGQAIAQLGNTFAPCCLTHNDLKLNNILLHQDWEHESTSMVRLIDWERCSWGDPAFDLGTLISSYVQIWLSSLVISKSLSIEESLGLAMTPLEQLQPSIAALTKGYFETFPEILEHRPDFLRTVVQFTGFGLIQRIRAMIEYQKSFGNAGIAMLQVAKTLLCRPEKSMPTIFGPAIAELIQLSPSAV</sequence>
<dbReference type="Proteomes" id="UP000177870">
    <property type="component" value="Chromosome"/>
</dbReference>
<dbReference type="RefSeq" id="WP_070392739.1">
    <property type="nucleotide sequence ID" value="NZ_CP017599.1"/>
</dbReference>
<evidence type="ECO:0000259" key="1">
    <source>
        <dbReference type="Pfam" id="PF01636"/>
    </source>
</evidence>
<evidence type="ECO:0000313" key="2">
    <source>
        <dbReference type="EMBL" id="AOX00275.1"/>
    </source>
</evidence>
<dbReference type="SUPFAM" id="SSF56112">
    <property type="entry name" value="Protein kinase-like (PK-like)"/>
    <property type="match status" value="1"/>
</dbReference>
<dbReference type="PANTHER" id="PTHR21310">
    <property type="entry name" value="AMINOGLYCOSIDE PHOSPHOTRANSFERASE-RELATED-RELATED"/>
    <property type="match status" value="1"/>
</dbReference>
<dbReference type="InterPro" id="IPR008271">
    <property type="entry name" value="Ser/Thr_kinase_AS"/>
</dbReference>
<evidence type="ECO:0000313" key="3">
    <source>
        <dbReference type="Proteomes" id="UP000177870"/>
    </source>
</evidence>
<dbReference type="Pfam" id="PF01636">
    <property type="entry name" value="APH"/>
    <property type="match status" value="1"/>
</dbReference>
<dbReference type="AlphaFoldDB" id="A0A1D8TRN6"/>
<dbReference type="KEGG" id="mpro:BJP34_13150"/>
<dbReference type="GO" id="GO:0004672">
    <property type="term" value="F:protein kinase activity"/>
    <property type="evidence" value="ECO:0007669"/>
    <property type="project" value="InterPro"/>
</dbReference>
<feature type="domain" description="Aminoglycoside phosphotransferase" evidence="1">
    <location>
        <begin position="73"/>
        <end position="267"/>
    </location>
</feature>
<accession>A0A1D8TRN6</accession>
<dbReference type="InterPro" id="IPR011009">
    <property type="entry name" value="Kinase-like_dom_sf"/>
</dbReference>
<proteinExistence type="predicted"/>
<dbReference type="Gene3D" id="3.90.1200.10">
    <property type="match status" value="1"/>
</dbReference>
<dbReference type="InterPro" id="IPR002575">
    <property type="entry name" value="Aminoglycoside_PTrfase"/>
</dbReference>
<dbReference type="STRING" id="1458985.BJP34_13150"/>
<protein>
    <submittedName>
        <fullName evidence="2">LPS biosynthesis choline kinase</fullName>
    </submittedName>
</protein>
<organism evidence="2 3">
    <name type="scientific">Moorena producens PAL-8-15-08-1</name>
    <dbReference type="NCBI Taxonomy" id="1458985"/>
    <lineage>
        <taxon>Bacteria</taxon>
        <taxon>Bacillati</taxon>
        <taxon>Cyanobacteriota</taxon>
        <taxon>Cyanophyceae</taxon>
        <taxon>Coleofasciculales</taxon>
        <taxon>Coleofasciculaceae</taxon>
        <taxon>Moorena</taxon>
    </lineage>
</organism>
<dbReference type="InterPro" id="IPR051678">
    <property type="entry name" value="AGP_Transferase"/>
</dbReference>
<keyword evidence="2" id="KW-0808">Transferase</keyword>
<gene>
    <name evidence="2" type="ORF">BJP34_13150</name>
</gene>